<reference evidence="1" key="1">
    <citation type="submission" date="2020-04" db="EMBL/GenBank/DDBJ databases">
        <title>A chromosome-scale assembly and high-density genetic map of the yellow drum (Nibea albiflora) genome.</title>
        <authorList>
            <person name="Xu D."/>
            <person name="Zhang W."/>
            <person name="Chen R."/>
            <person name="Tan P."/>
            <person name="Wang L."/>
            <person name="Song H."/>
            <person name="Tian L."/>
            <person name="Zhu Q."/>
            <person name="Wang B."/>
        </authorList>
    </citation>
    <scope>NUCLEOTIDE SEQUENCE</scope>
    <source>
        <strain evidence="1">ZJHYS-2018</strain>
    </source>
</reference>
<dbReference type="Proteomes" id="UP000805704">
    <property type="component" value="Chromosome 11"/>
</dbReference>
<sequence length="222" mass="25306">MDKQFFLLLIVGLMAKGLEINTSNNKFVEKAVGENVKLDCFFTTGPEDEGMLEIEWSMKSMCHPMEKAEVLLYTAENIYNNLYEHLKGRVYFDAQDPQQGDAAIHLSQLTRYRHLLLPVLDQTAGRFQRVRCRKCIAINRDSQEKCILKVNLPYPPSVEIIAGSVAGAVATIGIIAYLTYFTIQGRRRELENSNEIVEDASPPKPRKMMQTKRQLNRSQPPL</sequence>
<keyword evidence="2" id="KW-1185">Reference proteome</keyword>
<dbReference type="EMBL" id="CM024799">
    <property type="protein sequence ID" value="KAG8013675.1"/>
    <property type="molecule type" value="Genomic_DNA"/>
</dbReference>
<organism evidence="1 2">
    <name type="scientific">Nibea albiflora</name>
    <name type="common">Yellow drum</name>
    <name type="synonym">Corvina albiflora</name>
    <dbReference type="NCBI Taxonomy" id="240163"/>
    <lineage>
        <taxon>Eukaryota</taxon>
        <taxon>Metazoa</taxon>
        <taxon>Chordata</taxon>
        <taxon>Craniata</taxon>
        <taxon>Vertebrata</taxon>
        <taxon>Euteleostomi</taxon>
        <taxon>Actinopterygii</taxon>
        <taxon>Neopterygii</taxon>
        <taxon>Teleostei</taxon>
        <taxon>Neoteleostei</taxon>
        <taxon>Acanthomorphata</taxon>
        <taxon>Eupercaria</taxon>
        <taxon>Sciaenidae</taxon>
        <taxon>Nibea</taxon>
    </lineage>
</organism>
<evidence type="ECO:0000313" key="2">
    <source>
        <dbReference type="Proteomes" id="UP000805704"/>
    </source>
</evidence>
<proteinExistence type="predicted"/>
<comment type="caution">
    <text evidence="1">The sequence shown here is derived from an EMBL/GenBank/DDBJ whole genome shotgun (WGS) entry which is preliminary data.</text>
</comment>
<name>A0ACB7FHC6_NIBAL</name>
<gene>
    <name evidence="1" type="primary">CXADR.5</name>
    <name evidence="1" type="ORF">GBF38_022156</name>
</gene>
<accession>A0ACB7FHC6</accession>
<evidence type="ECO:0000313" key="1">
    <source>
        <dbReference type="EMBL" id="KAG8013675.1"/>
    </source>
</evidence>
<protein>
    <submittedName>
        <fullName evidence="1">Coxsackievirus and adenovirus receptor-like protein</fullName>
    </submittedName>
</protein>